<feature type="region of interest" description="Disordered" evidence="10">
    <location>
        <begin position="1"/>
        <end position="67"/>
    </location>
</feature>
<feature type="transmembrane region" description="Helical" evidence="11">
    <location>
        <begin position="236"/>
        <end position="267"/>
    </location>
</feature>
<feature type="transmembrane region" description="Helical" evidence="11">
    <location>
        <begin position="370"/>
        <end position="388"/>
    </location>
</feature>
<evidence type="ECO:0000256" key="9">
    <source>
        <dbReference type="ARBA" id="ARBA00023136"/>
    </source>
</evidence>
<keyword evidence="7" id="KW-0256">Endoplasmic reticulum</keyword>
<proteinExistence type="predicted"/>
<keyword evidence="4" id="KW-0328">Glycosyltransferase</keyword>
<feature type="transmembrane region" description="Helical" evidence="11">
    <location>
        <begin position="342"/>
        <end position="358"/>
    </location>
</feature>
<gene>
    <name evidence="12" type="ORF">RM574_18215</name>
</gene>
<evidence type="ECO:0000256" key="11">
    <source>
        <dbReference type="SAM" id="Phobius"/>
    </source>
</evidence>
<dbReference type="GO" id="GO:0016757">
    <property type="term" value="F:glycosyltransferase activity"/>
    <property type="evidence" value="ECO:0007669"/>
    <property type="project" value="UniProtKB-KW"/>
</dbReference>
<dbReference type="EMBL" id="JAVRER010000027">
    <property type="protein sequence ID" value="MDT0417426.1"/>
    <property type="molecule type" value="Genomic_DNA"/>
</dbReference>
<dbReference type="PANTHER" id="PTHR12468">
    <property type="entry name" value="GPI MANNOSYLTRANSFERASE 2"/>
    <property type="match status" value="1"/>
</dbReference>
<evidence type="ECO:0000256" key="7">
    <source>
        <dbReference type="ARBA" id="ARBA00022824"/>
    </source>
</evidence>
<dbReference type="Proteomes" id="UP001183607">
    <property type="component" value="Unassembled WGS sequence"/>
</dbReference>
<evidence type="ECO:0000256" key="6">
    <source>
        <dbReference type="ARBA" id="ARBA00022692"/>
    </source>
</evidence>
<reference evidence="13" key="1">
    <citation type="submission" date="2023-07" db="EMBL/GenBank/DDBJ databases">
        <title>30 novel species of actinomycetes from the DSMZ collection.</title>
        <authorList>
            <person name="Nouioui I."/>
        </authorList>
    </citation>
    <scope>NUCLEOTIDE SEQUENCE [LARGE SCALE GENOMIC DNA]</scope>
    <source>
        <strain evidence="13">DSM 41982</strain>
    </source>
</reference>
<feature type="transmembrane region" description="Helical" evidence="11">
    <location>
        <begin position="194"/>
        <end position="216"/>
    </location>
</feature>
<evidence type="ECO:0008006" key="14">
    <source>
        <dbReference type="Google" id="ProtNLM"/>
    </source>
</evidence>
<accession>A0ABD5E7N2</accession>
<keyword evidence="3" id="KW-0337">GPI-anchor biosynthesis</keyword>
<comment type="pathway">
    <text evidence="2">Glycolipid biosynthesis; glycosylphosphatidylinositol-anchor biosynthesis.</text>
</comment>
<protein>
    <recommendedName>
        <fullName evidence="14">Glycosyltransferase RgtA/B/C/D-like domain-containing protein</fullName>
    </recommendedName>
</protein>
<evidence type="ECO:0000313" key="13">
    <source>
        <dbReference type="Proteomes" id="UP001183607"/>
    </source>
</evidence>
<name>A0ABD5E7N2_9ACTN</name>
<organism evidence="12 13">
    <name type="scientific">Streptomyces evansiae</name>
    <dbReference type="NCBI Taxonomy" id="3075535"/>
    <lineage>
        <taxon>Bacteria</taxon>
        <taxon>Bacillati</taxon>
        <taxon>Actinomycetota</taxon>
        <taxon>Actinomycetes</taxon>
        <taxon>Kitasatosporales</taxon>
        <taxon>Streptomycetaceae</taxon>
        <taxon>Streptomyces</taxon>
    </lineage>
</organism>
<feature type="compositionally biased region" description="Low complexity" evidence="10">
    <location>
        <begin position="58"/>
        <end position="67"/>
    </location>
</feature>
<feature type="transmembrane region" description="Helical" evidence="11">
    <location>
        <begin position="157"/>
        <end position="182"/>
    </location>
</feature>
<dbReference type="RefSeq" id="WP_311677236.1">
    <property type="nucleotide sequence ID" value="NZ_JAVRER010000027.1"/>
</dbReference>
<evidence type="ECO:0000256" key="10">
    <source>
        <dbReference type="SAM" id="MobiDB-lite"/>
    </source>
</evidence>
<dbReference type="GO" id="GO:0006506">
    <property type="term" value="P:GPI anchor biosynthetic process"/>
    <property type="evidence" value="ECO:0007669"/>
    <property type="project" value="UniProtKB-KW"/>
</dbReference>
<feature type="transmembrane region" description="Helical" evidence="11">
    <location>
        <begin position="420"/>
        <end position="439"/>
    </location>
</feature>
<comment type="subcellular location">
    <subcellularLocation>
        <location evidence="1">Endoplasmic reticulum membrane</location>
        <topology evidence="1">Multi-pass membrane protein</topology>
    </subcellularLocation>
</comment>
<evidence type="ECO:0000256" key="3">
    <source>
        <dbReference type="ARBA" id="ARBA00022502"/>
    </source>
</evidence>
<comment type="caution">
    <text evidence="12">The sequence shown here is derived from an EMBL/GenBank/DDBJ whole genome shotgun (WGS) entry which is preliminary data.</text>
</comment>
<feature type="transmembrane region" description="Helical" evidence="11">
    <location>
        <begin position="79"/>
        <end position="102"/>
    </location>
</feature>
<dbReference type="InterPro" id="IPR007315">
    <property type="entry name" value="PIG-V/Gpi18"/>
</dbReference>
<evidence type="ECO:0000256" key="8">
    <source>
        <dbReference type="ARBA" id="ARBA00022989"/>
    </source>
</evidence>
<evidence type="ECO:0000256" key="1">
    <source>
        <dbReference type="ARBA" id="ARBA00004477"/>
    </source>
</evidence>
<evidence type="ECO:0000256" key="5">
    <source>
        <dbReference type="ARBA" id="ARBA00022679"/>
    </source>
</evidence>
<evidence type="ECO:0000256" key="4">
    <source>
        <dbReference type="ARBA" id="ARBA00022676"/>
    </source>
</evidence>
<feature type="transmembrane region" description="Helical" evidence="11">
    <location>
        <begin position="279"/>
        <end position="299"/>
    </location>
</feature>
<dbReference type="GO" id="GO:0016020">
    <property type="term" value="C:membrane"/>
    <property type="evidence" value="ECO:0007669"/>
    <property type="project" value="GOC"/>
</dbReference>
<keyword evidence="9 11" id="KW-0472">Membrane</keyword>
<dbReference type="AlphaFoldDB" id="A0ABD5E7N2"/>
<evidence type="ECO:0000313" key="12">
    <source>
        <dbReference type="EMBL" id="MDT0417426.1"/>
    </source>
</evidence>
<keyword evidence="8 11" id="KW-1133">Transmembrane helix</keyword>
<sequence length="446" mass="47187">MSELLEPGGGRTEPKGGGRGPGDGGDPTGGPGPRRDRGASVHPAPARRGGPVVPPQSGRSPLLAAGPALPPSLRRAAPALVGFLAIRLAGTLLVVLGCLLFGDSPYERLLRPWDAQWYEHIATYGYGFARHGRQPGLHYRDIAFFPLYPGLVRTLRLVVPFSVPVLALVVSWGSALLAAWGIHAVVERLRGHRTATLLVLLWALLPHAVVLSVPYSESLLVACAAWGLWALLDGRWVWAGTCAALAGLARPNGAALAAAVILAGLWLAWTTRAVPAPRVLAGMALSPLGWFGYVLYVGWERGDVFGGYFAVQRDWGSTFDFGLAMLRYTDHIEIGVNRPERIVAVLLVSGALLLYAALLTEERRPLPGALLVYTGVLVLIAVGGSAYLTCKPRFLLPAFPLLIPLADRLAAALTARPGRALILLASLAGPALLYGAYLVSAAPTAL</sequence>
<feature type="compositionally biased region" description="Gly residues" evidence="10">
    <location>
        <begin position="7"/>
        <end position="32"/>
    </location>
</feature>
<evidence type="ECO:0000256" key="2">
    <source>
        <dbReference type="ARBA" id="ARBA00004687"/>
    </source>
</evidence>
<keyword evidence="5" id="KW-0808">Transferase</keyword>
<dbReference type="PANTHER" id="PTHR12468:SF2">
    <property type="entry name" value="GPI MANNOSYLTRANSFERASE 2"/>
    <property type="match status" value="1"/>
</dbReference>
<keyword evidence="6 11" id="KW-0812">Transmembrane</keyword>